<sequence>FPIHYRVPKRMFCFSPIELMKSKKGSVNIADAPVRRCEGLVVEGTRRGKGRPKKYWGEVIRQDLAQLHLTEDMTLDRKEWRSRIKVEGSYCWRPPFQLQSQTLSLPFTHDNMFSHSSGLKFEEEEEATHVVHLNIMSSFPRLLGPSVHFISNRHISFSTKPANKASST</sequence>
<name>A0A9J6A547_SOLCO</name>
<dbReference type="AlphaFoldDB" id="A0A9J6A547"/>
<protein>
    <submittedName>
        <fullName evidence="1">Uncharacterized protein</fullName>
    </submittedName>
</protein>
<feature type="non-terminal residue" evidence="1">
    <location>
        <position position="1"/>
    </location>
</feature>
<dbReference type="PANTHER" id="PTHR46238:SF8">
    <property type="entry name" value="ENDONUCLEASE_EXONUCLEASE_PHOSPHATASE DOMAIN-CONTAINING PROTEIN"/>
    <property type="match status" value="1"/>
</dbReference>
<evidence type="ECO:0000313" key="1">
    <source>
        <dbReference type="EMBL" id="KAG5619742.1"/>
    </source>
</evidence>
<evidence type="ECO:0000313" key="2">
    <source>
        <dbReference type="Proteomes" id="UP000824120"/>
    </source>
</evidence>
<gene>
    <name evidence="1" type="ORF">H5410_004960</name>
</gene>
<proteinExistence type="predicted"/>
<dbReference type="EMBL" id="JACXVP010000002">
    <property type="protein sequence ID" value="KAG5619742.1"/>
    <property type="molecule type" value="Genomic_DNA"/>
</dbReference>
<dbReference type="Proteomes" id="UP000824120">
    <property type="component" value="Chromosome 2"/>
</dbReference>
<comment type="caution">
    <text evidence="1">The sequence shown here is derived from an EMBL/GenBank/DDBJ whole genome shotgun (WGS) entry which is preliminary data.</text>
</comment>
<dbReference type="OrthoDB" id="1302702at2759"/>
<reference evidence="1 2" key="1">
    <citation type="submission" date="2020-09" db="EMBL/GenBank/DDBJ databases">
        <title>De no assembly of potato wild relative species, Solanum commersonii.</title>
        <authorList>
            <person name="Cho K."/>
        </authorList>
    </citation>
    <scope>NUCLEOTIDE SEQUENCE [LARGE SCALE GENOMIC DNA]</scope>
    <source>
        <strain evidence="1">LZ3.2</strain>
        <tissue evidence="1">Leaf</tissue>
    </source>
</reference>
<organism evidence="1 2">
    <name type="scientific">Solanum commersonii</name>
    <name type="common">Commerson's wild potato</name>
    <name type="synonym">Commerson's nightshade</name>
    <dbReference type="NCBI Taxonomy" id="4109"/>
    <lineage>
        <taxon>Eukaryota</taxon>
        <taxon>Viridiplantae</taxon>
        <taxon>Streptophyta</taxon>
        <taxon>Embryophyta</taxon>
        <taxon>Tracheophyta</taxon>
        <taxon>Spermatophyta</taxon>
        <taxon>Magnoliopsida</taxon>
        <taxon>eudicotyledons</taxon>
        <taxon>Gunneridae</taxon>
        <taxon>Pentapetalae</taxon>
        <taxon>asterids</taxon>
        <taxon>lamiids</taxon>
        <taxon>Solanales</taxon>
        <taxon>Solanaceae</taxon>
        <taxon>Solanoideae</taxon>
        <taxon>Solaneae</taxon>
        <taxon>Solanum</taxon>
    </lineage>
</organism>
<keyword evidence="2" id="KW-1185">Reference proteome</keyword>
<accession>A0A9J6A547</accession>
<dbReference type="PANTHER" id="PTHR46238">
    <property type="entry name" value="REVERSE TRANSCRIPTASE DOMAIN-CONTAINING PROTEIN"/>
    <property type="match status" value="1"/>
</dbReference>
<feature type="non-terminal residue" evidence="1">
    <location>
        <position position="168"/>
    </location>
</feature>